<proteinExistence type="predicted"/>
<gene>
    <name evidence="3" type="ORF">NU09_1254</name>
</gene>
<dbReference type="AlphaFoldDB" id="A0A444WD61"/>
<dbReference type="Pfam" id="PF01522">
    <property type="entry name" value="Polysacc_deac_1"/>
    <property type="match status" value="1"/>
</dbReference>
<dbReference type="CDD" id="cd10917">
    <property type="entry name" value="CE4_NodB_like_6s_7s"/>
    <property type="match status" value="1"/>
</dbReference>
<protein>
    <submittedName>
        <fullName evidence="3">Putative xylanase/chitin deacetylase</fullName>
    </submittedName>
</protein>
<dbReference type="InterPro" id="IPR002509">
    <property type="entry name" value="NODB_dom"/>
</dbReference>
<keyword evidence="1" id="KW-0472">Membrane</keyword>
<keyword evidence="3" id="KW-0378">Hydrolase</keyword>
<dbReference type="GO" id="GO:0016798">
    <property type="term" value="F:hydrolase activity, acting on glycosyl bonds"/>
    <property type="evidence" value="ECO:0007669"/>
    <property type="project" value="UniProtKB-KW"/>
</dbReference>
<comment type="caution">
    <text evidence="3">The sequence shown here is derived from an EMBL/GenBank/DDBJ whole genome shotgun (WGS) entry which is preliminary data.</text>
</comment>
<dbReference type="Gene3D" id="3.20.20.370">
    <property type="entry name" value="Glycoside hydrolase/deacetylase"/>
    <property type="match status" value="1"/>
</dbReference>
<evidence type="ECO:0000313" key="3">
    <source>
        <dbReference type="EMBL" id="RYJ43746.1"/>
    </source>
</evidence>
<dbReference type="Proteomes" id="UP000289775">
    <property type="component" value="Unassembled WGS sequence"/>
</dbReference>
<dbReference type="EMBL" id="JUIW01000004">
    <property type="protein sequence ID" value="RYJ43746.1"/>
    <property type="molecule type" value="Genomic_DNA"/>
</dbReference>
<reference evidence="3 4" key="1">
    <citation type="submission" date="2014-12" db="EMBL/GenBank/DDBJ databases">
        <title>Genome sequence of Flavobacterium beibuense RSKm HC5.</title>
        <authorList>
            <person name="Kim J.F."/>
            <person name="Song J.Y."/>
            <person name="Kwak M.-J."/>
            <person name="Lee S.-W."/>
        </authorList>
    </citation>
    <scope>NUCLEOTIDE SEQUENCE [LARGE SCALE GENOMIC DNA]</scope>
    <source>
        <strain evidence="3 4">RSKm HC5</strain>
    </source>
</reference>
<dbReference type="PANTHER" id="PTHR10587">
    <property type="entry name" value="GLYCOSYL TRANSFERASE-RELATED"/>
    <property type="match status" value="1"/>
</dbReference>
<sequence length="258" mass="29270">MLSHKVNTAFFLLVILLLIVLSFFVAIAWWMFLIPVLLWVIITGVGSAFIFTDYHIKAYCKNRDVKEKKIAITFDDGPTPETPKVLNLLKKHNAKATFFCIGSQIEKYPDIFKAILEDGHTVGNHTYSHSPKMGFFPAQKVKEELEVTNSLIEKYSGKKALFFRPPFGVTNPNIAKAVKATGHYVIGWNIRSLDTIIKSENRLLNRVKNRLAPGSIILLHDTSQKTVNVLEQLLVLLEQNKYEAITVNQLLNIPAYEE</sequence>
<organism evidence="3 4">
    <name type="scientific">Flavobacterium beibuense</name>
    <dbReference type="NCBI Taxonomy" id="657326"/>
    <lineage>
        <taxon>Bacteria</taxon>
        <taxon>Pseudomonadati</taxon>
        <taxon>Bacteroidota</taxon>
        <taxon>Flavobacteriia</taxon>
        <taxon>Flavobacteriales</taxon>
        <taxon>Flavobacteriaceae</taxon>
        <taxon>Flavobacterium</taxon>
    </lineage>
</organism>
<dbReference type="InterPro" id="IPR011330">
    <property type="entry name" value="Glyco_hydro/deAcase_b/a-brl"/>
</dbReference>
<evidence type="ECO:0000313" key="4">
    <source>
        <dbReference type="Proteomes" id="UP000289775"/>
    </source>
</evidence>
<feature type="transmembrane region" description="Helical" evidence="1">
    <location>
        <begin position="9"/>
        <end position="30"/>
    </location>
</feature>
<dbReference type="OrthoDB" id="9812065at2"/>
<evidence type="ECO:0000256" key="1">
    <source>
        <dbReference type="SAM" id="Phobius"/>
    </source>
</evidence>
<keyword evidence="4" id="KW-1185">Reference proteome</keyword>
<feature type="transmembrane region" description="Helical" evidence="1">
    <location>
        <begin position="36"/>
        <end position="56"/>
    </location>
</feature>
<keyword evidence="1" id="KW-0812">Transmembrane</keyword>
<dbReference type="InterPro" id="IPR050248">
    <property type="entry name" value="Polysacc_deacetylase_ArnD"/>
</dbReference>
<feature type="domain" description="NodB homology" evidence="2">
    <location>
        <begin position="68"/>
        <end position="245"/>
    </location>
</feature>
<evidence type="ECO:0000259" key="2">
    <source>
        <dbReference type="PROSITE" id="PS51677"/>
    </source>
</evidence>
<dbReference type="GO" id="GO:0016810">
    <property type="term" value="F:hydrolase activity, acting on carbon-nitrogen (but not peptide) bonds"/>
    <property type="evidence" value="ECO:0007669"/>
    <property type="project" value="InterPro"/>
</dbReference>
<dbReference type="SUPFAM" id="SSF88713">
    <property type="entry name" value="Glycoside hydrolase/deacetylase"/>
    <property type="match status" value="1"/>
</dbReference>
<keyword evidence="3" id="KW-0624">Polysaccharide degradation</keyword>
<dbReference type="GO" id="GO:0045493">
    <property type="term" value="P:xylan catabolic process"/>
    <property type="evidence" value="ECO:0007669"/>
    <property type="project" value="UniProtKB-KW"/>
</dbReference>
<keyword evidence="3" id="KW-0858">Xylan degradation</keyword>
<accession>A0A444WD61</accession>
<name>A0A444WD61_9FLAO</name>
<dbReference type="PROSITE" id="PS51677">
    <property type="entry name" value="NODB"/>
    <property type="match status" value="1"/>
</dbReference>
<dbReference type="RefSeq" id="WP_129750409.1">
    <property type="nucleotide sequence ID" value="NZ_JUIW01000004.1"/>
</dbReference>
<keyword evidence="3" id="KW-0326">Glycosidase</keyword>
<keyword evidence="3" id="KW-0119">Carbohydrate metabolism</keyword>
<keyword evidence="1" id="KW-1133">Transmembrane helix</keyword>